<accession>A0ACB9KI42</accession>
<keyword evidence="2" id="KW-1185">Reference proteome</keyword>
<comment type="caution">
    <text evidence="1">The sequence shown here is derived from an EMBL/GenBank/DDBJ whole genome shotgun (WGS) entry which is preliminary data.</text>
</comment>
<protein>
    <submittedName>
        <fullName evidence="1">Uncharacterized protein</fullName>
    </submittedName>
</protein>
<proteinExistence type="predicted"/>
<evidence type="ECO:0000313" key="2">
    <source>
        <dbReference type="Proteomes" id="UP000828941"/>
    </source>
</evidence>
<organism evidence="1 2">
    <name type="scientific">Bauhinia variegata</name>
    <name type="common">Purple orchid tree</name>
    <name type="synonym">Phanera variegata</name>
    <dbReference type="NCBI Taxonomy" id="167791"/>
    <lineage>
        <taxon>Eukaryota</taxon>
        <taxon>Viridiplantae</taxon>
        <taxon>Streptophyta</taxon>
        <taxon>Embryophyta</taxon>
        <taxon>Tracheophyta</taxon>
        <taxon>Spermatophyta</taxon>
        <taxon>Magnoliopsida</taxon>
        <taxon>eudicotyledons</taxon>
        <taxon>Gunneridae</taxon>
        <taxon>Pentapetalae</taxon>
        <taxon>rosids</taxon>
        <taxon>fabids</taxon>
        <taxon>Fabales</taxon>
        <taxon>Fabaceae</taxon>
        <taxon>Cercidoideae</taxon>
        <taxon>Cercideae</taxon>
        <taxon>Bauhiniinae</taxon>
        <taxon>Bauhinia</taxon>
    </lineage>
</organism>
<sequence>MALSLEKKSIVALWFIYWTCTFPALSRTLDEASVGATHEQWMAKQGRTYADDAEKEKRFKIFKENLEYIENFNNAKNNSYKLGLNHFADLTTKEFVAFHTGLGFSSIPRSSKNASFRPLSLDDVPESIDWRKKGAVTPVKQQGDCGSCWAFSATAAVESIVKIKTGKLISLSEQQLIDCSKQGNYGCKGGWMDNAFKYIIENRGIASETNYTYKERDGTCNSGSSAMAAAQITGYEDVPANSEEQLLLAVANQPVSVALSASKDFMFYESGVFTGKCNTTLDHAVTFVGYGKTEDGIKYWLAKNSWGEKWGESGYMRLQRDSGKPHGLCGLAKRASYPTI</sequence>
<evidence type="ECO:0000313" key="1">
    <source>
        <dbReference type="EMBL" id="KAI4296905.1"/>
    </source>
</evidence>
<gene>
    <name evidence="1" type="ORF">L6164_036824</name>
</gene>
<dbReference type="EMBL" id="CM039439">
    <property type="protein sequence ID" value="KAI4296905.1"/>
    <property type="molecule type" value="Genomic_DNA"/>
</dbReference>
<name>A0ACB9KI42_BAUVA</name>
<reference evidence="1 2" key="1">
    <citation type="journal article" date="2022" name="DNA Res.">
        <title>Chromosomal-level genome assembly of the orchid tree Bauhinia variegata (Leguminosae; Cercidoideae) supports the allotetraploid origin hypothesis of Bauhinia.</title>
        <authorList>
            <person name="Zhong Y."/>
            <person name="Chen Y."/>
            <person name="Zheng D."/>
            <person name="Pang J."/>
            <person name="Liu Y."/>
            <person name="Luo S."/>
            <person name="Meng S."/>
            <person name="Qian L."/>
            <person name="Wei D."/>
            <person name="Dai S."/>
            <person name="Zhou R."/>
        </authorList>
    </citation>
    <scope>NUCLEOTIDE SEQUENCE [LARGE SCALE GENOMIC DNA]</scope>
    <source>
        <strain evidence="1">BV-YZ2020</strain>
    </source>
</reference>
<dbReference type="Proteomes" id="UP000828941">
    <property type="component" value="Chromosome 14"/>
</dbReference>